<dbReference type="AlphaFoldDB" id="A0A418WW30"/>
<evidence type="ECO:0000313" key="3">
    <source>
        <dbReference type="Proteomes" id="UP000285190"/>
    </source>
</evidence>
<feature type="region of interest" description="Disordered" evidence="1">
    <location>
        <begin position="61"/>
        <end position="94"/>
    </location>
</feature>
<dbReference type="EMBL" id="QYUN01000003">
    <property type="protein sequence ID" value="RJF96741.1"/>
    <property type="molecule type" value="Genomic_DNA"/>
</dbReference>
<reference evidence="2 3" key="1">
    <citation type="submission" date="2018-09" db="EMBL/GenBank/DDBJ databases">
        <authorList>
            <person name="Zhu H."/>
        </authorList>
    </citation>
    <scope>NUCLEOTIDE SEQUENCE [LARGE SCALE GENOMIC DNA]</scope>
    <source>
        <strain evidence="2 3">K2R10-39</strain>
    </source>
</reference>
<protein>
    <submittedName>
        <fullName evidence="2">Uncharacterized protein</fullName>
    </submittedName>
</protein>
<name>A0A418WW30_9BURK</name>
<gene>
    <name evidence="2" type="ORF">D3870_20280</name>
</gene>
<evidence type="ECO:0000256" key="1">
    <source>
        <dbReference type="SAM" id="MobiDB-lite"/>
    </source>
</evidence>
<organism evidence="2 3">
    <name type="scientific">Noviherbaspirillum cavernae</name>
    <dbReference type="NCBI Taxonomy" id="2320862"/>
    <lineage>
        <taxon>Bacteria</taxon>
        <taxon>Pseudomonadati</taxon>
        <taxon>Pseudomonadota</taxon>
        <taxon>Betaproteobacteria</taxon>
        <taxon>Burkholderiales</taxon>
        <taxon>Oxalobacteraceae</taxon>
        <taxon>Noviherbaspirillum</taxon>
    </lineage>
</organism>
<accession>A0A418WW30</accession>
<sequence length="94" mass="10144">MRKKMQPKLAYRDESAWDKGDLAYDLGDTLETGVIKAAREGIKPGADGYAAFTTAFARRVRSKQLSPRKTPPPASDAAETGSAVVLTPDFSRAT</sequence>
<dbReference type="Proteomes" id="UP000285190">
    <property type="component" value="Unassembled WGS sequence"/>
</dbReference>
<keyword evidence="3" id="KW-1185">Reference proteome</keyword>
<comment type="caution">
    <text evidence="2">The sequence shown here is derived from an EMBL/GenBank/DDBJ whole genome shotgun (WGS) entry which is preliminary data.</text>
</comment>
<proteinExistence type="predicted"/>
<evidence type="ECO:0000313" key="2">
    <source>
        <dbReference type="EMBL" id="RJF96741.1"/>
    </source>
</evidence>